<dbReference type="InterPro" id="IPR047589">
    <property type="entry name" value="DUF11_rpt"/>
</dbReference>
<feature type="region of interest" description="Disordered" evidence="5">
    <location>
        <begin position="932"/>
        <end position="974"/>
    </location>
</feature>
<sequence>MRRTTAVLGVLFLVLLVVGAGPAAPGAGAGVAPSPFTQVAKFSGPLGLVEIGGSELAETFGQNNCGRAPAAAALSVPAGSTVRGAFLRWSGTTENSSVPTMRPANPIGSTISFAVPGAPAVTVTSTASTADHVVVGGTTLRFQGRFADVTSVLTSLPALNGNYSADVTGGYPTGCPLFQGNARAWTLTVVYANPAITELSTAYIYNGMNTLAASQVSIAISGFRSPATGSTAARLTYVAIQGDPALSGETLATDQPGLAAAPADWADSSAGVALDIDTLTGNLTPGSTTLRVDAGTTGDVITLTEVNLLVRTEPARAELSKTSDTPNPVGGDTVTYTVRYTNAGGIDLLGQTFTDDLSRVLDDGTYVSGSATRGSVSLAGTTLSWTGDVPFGESTVVTYSVLLDKRGDGRLVNAVVANSPATNCALGSTDSRCGVTLLVRSSEFVKTADLLDPKPGDTVTYTIRVTNTGAVDLTGLMFTDDFADVIDDATFNGATATSGVVTSAVNGLAWTGDLVVGAVATVTYSVTLSDPPTGNGQLVNTIISNGPGSACRAASTNPGCVVALPLPAIHVTKTSSAVGRAVPGQDVTYTVAVTNTGKVDLPSQTAIDDLSGVLDDATYVGDAAATSGTVTRVENKMVWVGDLAIGQTARVTYTVHVNDPATGDSRIINTVVSPGPGSNCKTGSVSPDCTVSLTKPAVTVVKRYYFDSDVPTLGSKVTYELGLTNRGTEHLTGLDLTDDLSLVLDDAVYNNDAVATTGTPSYAAPVVRWDGALRIGESVRVTFSVTIKDVIGDGALHNTVRSTGPGSDCSPKGGGRGCSVSFGVEALRAKKEVAPTPRIEPGGTATYTITLSNKGGGVYSRTLTDDLTAILDDATYVGDAKATLGSVALDGTLLTWTGSLELGETTVITYSARTNSPPTGDGTLSNSVVLPGAASNCPQDSPDSLCHTSLSTTPRPAPPATQPPSAQGPVQGLPQTGSPVGMVLLAGLGLTLLGAALVIRTRRRT</sequence>
<organism evidence="9 10">
    <name type="scientific">Actinokineospora globicatena</name>
    <dbReference type="NCBI Taxonomy" id="103729"/>
    <lineage>
        <taxon>Bacteria</taxon>
        <taxon>Bacillati</taxon>
        <taxon>Actinomycetota</taxon>
        <taxon>Actinomycetes</taxon>
        <taxon>Pseudonocardiales</taxon>
        <taxon>Pseudonocardiaceae</taxon>
        <taxon>Actinokineospora</taxon>
    </lineage>
</organism>
<dbReference type="Proteomes" id="UP001165042">
    <property type="component" value="Unassembled WGS sequence"/>
</dbReference>
<keyword evidence="4" id="KW-0572">Peptidoglycan-anchor</keyword>
<evidence type="ECO:0000256" key="2">
    <source>
        <dbReference type="ARBA" id="ARBA00022525"/>
    </source>
</evidence>
<keyword evidence="2" id="KW-0964">Secreted</keyword>
<comment type="caution">
    <text evidence="9">The sequence shown here is derived from an EMBL/GenBank/DDBJ whole genome shotgun (WGS) entry which is preliminary data.</text>
</comment>
<evidence type="ECO:0000313" key="9">
    <source>
        <dbReference type="EMBL" id="GLW89269.1"/>
    </source>
</evidence>
<dbReference type="InterPro" id="IPR019931">
    <property type="entry name" value="LPXTG_anchor"/>
</dbReference>
<gene>
    <name evidence="9" type="ORF">Aglo03_00850</name>
</gene>
<dbReference type="PANTHER" id="PTHR34819:SF3">
    <property type="entry name" value="CELL SURFACE PROTEIN"/>
    <property type="match status" value="1"/>
</dbReference>
<evidence type="ECO:0000256" key="6">
    <source>
        <dbReference type="SAM" id="Phobius"/>
    </source>
</evidence>
<keyword evidence="6" id="KW-1133">Transmembrane helix</keyword>
<feature type="transmembrane region" description="Helical" evidence="6">
    <location>
        <begin position="980"/>
        <end position="999"/>
    </location>
</feature>
<evidence type="ECO:0000259" key="8">
    <source>
        <dbReference type="PROSITE" id="PS50847"/>
    </source>
</evidence>
<evidence type="ECO:0000256" key="7">
    <source>
        <dbReference type="SAM" id="SignalP"/>
    </source>
</evidence>
<reference evidence="9" key="1">
    <citation type="submission" date="2023-02" db="EMBL/GenBank/DDBJ databases">
        <title>Actinokineospora globicatena NBRC 15670.</title>
        <authorList>
            <person name="Ichikawa N."/>
            <person name="Sato H."/>
            <person name="Tonouchi N."/>
        </authorList>
    </citation>
    <scope>NUCLEOTIDE SEQUENCE</scope>
    <source>
        <strain evidence="9">NBRC 15670</strain>
    </source>
</reference>
<proteinExistence type="predicted"/>
<keyword evidence="3 7" id="KW-0732">Signal</keyword>
<dbReference type="NCBIfam" id="TIGR01167">
    <property type="entry name" value="LPXTG_anchor"/>
    <property type="match status" value="1"/>
</dbReference>
<feature type="signal peptide" evidence="7">
    <location>
        <begin position="1"/>
        <end position="23"/>
    </location>
</feature>
<keyword evidence="6" id="KW-0812">Transmembrane</keyword>
<dbReference type="InterPro" id="IPR051172">
    <property type="entry name" value="Chlamydia_OmcB"/>
</dbReference>
<evidence type="ECO:0000256" key="3">
    <source>
        <dbReference type="ARBA" id="ARBA00022729"/>
    </source>
</evidence>
<keyword evidence="6" id="KW-0472">Membrane</keyword>
<dbReference type="RefSeq" id="WP_285606510.1">
    <property type="nucleotide sequence ID" value="NZ_BSSD01000001.1"/>
</dbReference>
<dbReference type="PROSITE" id="PS50847">
    <property type="entry name" value="GRAM_POS_ANCHORING"/>
    <property type="match status" value="1"/>
</dbReference>
<dbReference type="Pfam" id="PF25549">
    <property type="entry name" value="DUF7927"/>
    <property type="match status" value="5"/>
</dbReference>
<dbReference type="AlphaFoldDB" id="A0A9W6V6S6"/>
<accession>A0A9W6V6S6</accession>
<evidence type="ECO:0000256" key="1">
    <source>
        <dbReference type="ARBA" id="ARBA00022512"/>
    </source>
</evidence>
<dbReference type="NCBIfam" id="TIGR01451">
    <property type="entry name" value="B_ant_repeat"/>
    <property type="match status" value="2"/>
</dbReference>
<feature type="chain" id="PRO_5040890037" description="Gram-positive cocci surface proteins LPxTG domain-containing protein" evidence="7">
    <location>
        <begin position="24"/>
        <end position="1005"/>
    </location>
</feature>
<evidence type="ECO:0000256" key="4">
    <source>
        <dbReference type="ARBA" id="ARBA00023088"/>
    </source>
</evidence>
<dbReference type="InterPro" id="IPR057687">
    <property type="entry name" value="DUF7927"/>
</dbReference>
<keyword evidence="10" id="KW-1185">Reference proteome</keyword>
<feature type="domain" description="Gram-positive cocci surface proteins LPxTG" evidence="8">
    <location>
        <begin position="973"/>
        <end position="1005"/>
    </location>
</feature>
<dbReference type="EMBL" id="BSSD01000001">
    <property type="protein sequence ID" value="GLW89269.1"/>
    <property type="molecule type" value="Genomic_DNA"/>
</dbReference>
<keyword evidence="1" id="KW-0134">Cell wall</keyword>
<dbReference type="PANTHER" id="PTHR34819">
    <property type="entry name" value="LARGE CYSTEINE-RICH PERIPLASMIC PROTEIN OMCB"/>
    <property type="match status" value="1"/>
</dbReference>
<name>A0A9W6V6S6_9PSEU</name>
<protein>
    <recommendedName>
        <fullName evidence="8">Gram-positive cocci surface proteins LPxTG domain-containing protein</fullName>
    </recommendedName>
</protein>
<evidence type="ECO:0000256" key="5">
    <source>
        <dbReference type="SAM" id="MobiDB-lite"/>
    </source>
</evidence>
<evidence type="ECO:0000313" key="10">
    <source>
        <dbReference type="Proteomes" id="UP001165042"/>
    </source>
</evidence>